<keyword evidence="3" id="KW-1185">Reference proteome</keyword>
<dbReference type="OrthoDB" id="3034917at2"/>
<dbReference type="KEGG" id="tpz:Tph_c24650"/>
<evidence type="ECO:0008006" key="4">
    <source>
        <dbReference type="Google" id="ProtNLM"/>
    </source>
</evidence>
<protein>
    <recommendedName>
        <fullName evidence="4">DUF4363 family protein</fullName>
    </recommendedName>
</protein>
<evidence type="ECO:0000256" key="1">
    <source>
        <dbReference type="SAM" id="Phobius"/>
    </source>
</evidence>
<dbReference type="Pfam" id="PF14276">
    <property type="entry name" value="DUF4363"/>
    <property type="match status" value="1"/>
</dbReference>
<dbReference type="eggNOG" id="ENOG5032ZJH">
    <property type="taxonomic scope" value="Bacteria"/>
</dbReference>
<evidence type="ECO:0000313" key="2">
    <source>
        <dbReference type="EMBL" id="AFV12642.1"/>
    </source>
</evidence>
<dbReference type="STRING" id="1089553.Tph_c24650"/>
<dbReference type="HOGENOM" id="CLU_156635_0_0_9"/>
<dbReference type="RefSeq" id="WP_015051504.1">
    <property type="nucleotide sequence ID" value="NC_018870.1"/>
</dbReference>
<gene>
    <name evidence="2" type="ordered locus">Tph_c24650</name>
</gene>
<dbReference type="InterPro" id="IPR025373">
    <property type="entry name" value="DUF4363"/>
</dbReference>
<organism evidence="2 3">
    <name type="scientific">Thermacetogenium phaeum (strain ATCC BAA-254 / DSM 26808 / PB)</name>
    <dbReference type="NCBI Taxonomy" id="1089553"/>
    <lineage>
        <taxon>Bacteria</taxon>
        <taxon>Bacillati</taxon>
        <taxon>Bacillota</taxon>
        <taxon>Clostridia</taxon>
        <taxon>Thermoanaerobacterales</taxon>
        <taxon>Thermoanaerobacteraceae</taxon>
        <taxon>Thermacetogenium</taxon>
    </lineage>
</organism>
<keyword evidence="1" id="KW-1133">Transmembrane helix</keyword>
<keyword evidence="1" id="KW-0472">Membrane</keyword>
<name>K4LKM8_THEPS</name>
<dbReference type="Proteomes" id="UP000000467">
    <property type="component" value="Chromosome"/>
</dbReference>
<reference evidence="2 3" key="1">
    <citation type="journal article" date="2012" name="BMC Genomics">
        <title>Genome-guided analysis of physiological and morphological traits of the fermentative acetate oxidizer Thermacetogenium phaeum.</title>
        <authorList>
            <person name="Oehler D."/>
            <person name="Poehlein A."/>
            <person name="Leimbach A."/>
            <person name="Muller N."/>
            <person name="Daniel R."/>
            <person name="Gottschalk G."/>
            <person name="Schink B."/>
        </authorList>
    </citation>
    <scope>NUCLEOTIDE SEQUENCE [LARGE SCALE GENOMIC DNA]</scope>
    <source>
        <strain evidence="3">ATCC BAA-254 / DSM 26808 / PB</strain>
    </source>
</reference>
<dbReference type="AlphaFoldDB" id="K4LKM8"/>
<keyword evidence="1" id="KW-0812">Transmembrane</keyword>
<dbReference type="EMBL" id="CP003732">
    <property type="protein sequence ID" value="AFV12642.1"/>
    <property type="molecule type" value="Genomic_DNA"/>
</dbReference>
<sequence>MMDVKRVFGAYMIVLTVVVLIIAGGVISQRYLQRSADSLAAELKDAKALMEQDNWDETEESFDRFVGHWREVRRYWAMFTDHFELDNIDMKLVRAREFIRTRDAVNASAEFGEAVQLLEHIPERERLTLNNIF</sequence>
<proteinExistence type="predicted"/>
<feature type="transmembrane region" description="Helical" evidence="1">
    <location>
        <begin position="6"/>
        <end position="27"/>
    </location>
</feature>
<evidence type="ECO:0000313" key="3">
    <source>
        <dbReference type="Proteomes" id="UP000000467"/>
    </source>
</evidence>
<accession>K4LKM8</accession>